<protein>
    <submittedName>
        <fullName evidence="2">Transposase</fullName>
    </submittedName>
</protein>
<organism evidence="2 3">
    <name type="scientific">Myxococcus fulvus</name>
    <dbReference type="NCBI Taxonomy" id="33"/>
    <lineage>
        <taxon>Bacteria</taxon>
        <taxon>Pseudomonadati</taxon>
        <taxon>Myxococcota</taxon>
        <taxon>Myxococcia</taxon>
        <taxon>Myxococcales</taxon>
        <taxon>Cystobacterineae</taxon>
        <taxon>Myxococcaceae</taxon>
        <taxon>Myxococcus</taxon>
    </lineage>
</organism>
<evidence type="ECO:0000313" key="3">
    <source>
        <dbReference type="Proteomes" id="UP000321514"/>
    </source>
</evidence>
<accession>A0A511THB4</accession>
<comment type="caution">
    <text evidence="2">The sequence shown here is derived from an EMBL/GenBank/DDBJ whole genome shotgun (WGS) entry which is preliminary data.</text>
</comment>
<reference evidence="2 3" key="1">
    <citation type="submission" date="2019-07" db="EMBL/GenBank/DDBJ databases">
        <title>Whole genome shotgun sequence of Myxococcus fulvus NBRC 100333.</title>
        <authorList>
            <person name="Hosoyama A."/>
            <person name="Uohara A."/>
            <person name="Ohji S."/>
            <person name="Ichikawa N."/>
        </authorList>
    </citation>
    <scope>NUCLEOTIDE SEQUENCE [LARGE SCALE GENOMIC DNA]</scope>
    <source>
        <strain evidence="2 3">NBRC 100333</strain>
    </source>
</reference>
<dbReference type="Proteomes" id="UP000321514">
    <property type="component" value="Unassembled WGS sequence"/>
</dbReference>
<dbReference type="PANTHER" id="PTHR33627:SF1">
    <property type="entry name" value="TRANSPOSASE"/>
    <property type="match status" value="1"/>
</dbReference>
<dbReference type="SUPFAM" id="SSF53098">
    <property type="entry name" value="Ribonuclease H-like"/>
    <property type="match status" value="1"/>
</dbReference>
<name>A0A511THB4_MYXFU</name>
<dbReference type="InterPro" id="IPR038721">
    <property type="entry name" value="IS701-like_DDE_dom"/>
</dbReference>
<gene>
    <name evidence="2" type="ORF">MFU01_86020</name>
</gene>
<dbReference type="OrthoDB" id="6139076at2"/>
<evidence type="ECO:0000313" key="2">
    <source>
        <dbReference type="EMBL" id="GEN13565.1"/>
    </source>
</evidence>
<dbReference type="InterPro" id="IPR012337">
    <property type="entry name" value="RNaseH-like_sf"/>
</dbReference>
<dbReference type="EMBL" id="BJXR01000110">
    <property type="protein sequence ID" value="GEN13565.1"/>
    <property type="molecule type" value="Genomic_DNA"/>
</dbReference>
<dbReference type="RefSeq" id="WP_147094805.1">
    <property type="nucleotide sequence ID" value="NZ_BJXR01000110.1"/>
</dbReference>
<sequence length="409" mass="45538">MQRPSATEAQAPEVRLVGRLVTELEAIGSWLQPHFRRREAHATAVEYVKALLGRAQRKNAWGLSEEAGHRAPYAFQHLLLRAKWSADAVRDDVLEYARRALGEGGILAVDETGFLKKGEKSVGVARQYTGTAGKVENAQVGVFLSYVTPLGHALVDRELYLPEPWTEDAARRQAGGIPDEVGFESKPALAQGMLQRALGAGLKPAWVVGDEVYGRDSTLRRFLEDLHQPYVLAVASNTHVWRGFYQVKPGDMVKEVPPEAWGRLSAGAGTKGPRLYDWARMRLNRHLGLSRWLLFRRGLADGKVAFYVAHARRNASLESMVRAAGSRWAVEEDFESAKNEVGLADYEVRTWTAWHRHMTLCLVAHVFLAAARVGVVANQQLQEGPPPKALGLPRRRNPMRAFLARRGLH</sequence>
<dbReference type="PANTHER" id="PTHR33627">
    <property type="entry name" value="TRANSPOSASE"/>
    <property type="match status" value="1"/>
</dbReference>
<dbReference type="Pfam" id="PF13546">
    <property type="entry name" value="DDE_5"/>
    <property type="match status" value="1"/>
</dbReference>
<dbReference type="InterPro" id="IPR039365">
    <property type="entry name" value="IS701-like"/>
</dbReference>
<proteinExistence type="predicted"/>
<dbReference type="NCBIfam" id="NF033540">
    <property type="entry name" value="transpos_IS701"/>
    <property type="match status" value="1"/>
</dbReference>
<evidence type="ECO:0000259" key="1">
    <source>
        <dbReference type="Pfam" id="PF13546"/>
    </source>
</evidence>
<feature type="domain" description="Transposase IS701-like DDE" evidence="1">
    <location>
        <begin position="31"/>
        <end position="249"/>
    </location>
</feature>
<dbReference type="AlphaFoldDB" id="A0A511THB4"/>